<evidence type="ECO:0000313" key="2">
    <source>
        <dbReference type="EMBL" id="KAG2928055.1"/>
    </source>
</evidence>
<evidence type="ECO:0000256" key="1">
    <source>
        <dbReference type="SAM" id="MobiDB-lite"/>
    </source>
</evidence>
<reference evidence="2" key="1">
    <citation type="submission" date="2018-10" db="EMBL/GenBank/DDBJ databases">
        <title>Effector identification in a new, highly contiguous assembly of the strawberry crown rot pathogen Phytophthora cactorum.</title>
        <authorList>
            <person name="Armitage A.D."/>
            <person name="Nellist C.F."/>
            <person name="Bates H."/>
            <person name="Vickerstaff R.J."/>
            <person name="Harrison R.J."/>
        </authorList>
    </citation>
    <scope>NUCLEOTIDE SEQUENCE</scope>
    <source>
        <strain evidence="2">4040</strain>
    </source>
</reference>
<feature type="region of interest" description="Disordered" evidence="1">
    <location>
        <begin position="84"/>
        <end position="104"/>
    </location>
</feature>
<protein>
    <submittedName>
        <fullName evidence="2">Uncharacterized protein</fullName>
    </submittedName>
</protein>
<proteinExistence type="predicted"/>
<accession>A0A8T1CUH6</accession>
<dbReference type="Proteomes" id="UP000736787">
    <property type="component" value="Unassembled WGS sequence"/>
</dbReference>
<evidence type="ECO:0000313" key="3">
    <source>
        <dbReference type="Proteomes" id="UP000736787"/>
    </source>
</evidence>
<name>A0A8T1CUH6_9STRA</name>
<gene>
    <name evidence="2" type="ORF">PC117_g14412</name>
</gene>
<comment type="caution">
    <text evidence="2">The sequence shown here is derived from an EMBL/GenBank/DDBJ whole genome shotgun (WGS) entry which is preliminary data.</text>
</comment>
<dbReference type="AlphaFoldDB" id="A0A8T1CUH6"/>
<sequence length="193" mass="21008">MCSFLNRNEDFVDLLQCEAIPKGENHLHTPKSFVYAVDEDIDVGLEDMPSDFLAEFMSSTSLGEEEEKSSFRCVRAATAAVSSMLSSPSSTHGRTSRPAPTTTATATTIESSRLVVRVQRVRVAMAADANVLALLREVPDLVEPTKIVEAVRKVRLCMVTHADMLSMDCVNTLPRPDGTVASGWLGLRSPPEP</sequence>
<organism evidence="2 3">
    <name type="scientific">Phytophthora cactorum</name>
    <dbReference type="NCBI Taxonomy" id="29920"/>
    <lineage>
        <taxon>Eukaryota</taxon>
        <taxon>Sar</taxon>
        <taxon>Stramenopiles</taxon>
        <taxon>Oomycota</taxon>
        <taxon>Peronosporomycetes</taxon>
        <taxon>Peronosporales</taxon>
        <taxon>Peronosporaceae</taxon>
        <taxon>Phytophthora</taxon>
    </lineage>
</organism>
<dbReference type="EMBL" id="RCMK01000450">
    <property type="protein sequence ID" value="KAG2928055.1"/>
    <property type="molecule type" value="Genomic_DNA"/>
</dbReference>